<dbReference type="Gene3D" id="1.20.58.120">
    <property type="entry name" value="BAG domain"/>
    <property type="match status" value="1"/>
</dbReference>
<reference evidence="3" key="1">
    <citation type="journal article" date="2020" name="Nat. Commun.">
        <title>Genome assembly of wild tea tree DASZ reveals pedigree and selection history of tea varieties.</title>
        <authorList>
            <person name="Zhang W."/>
            <person name="Zhang Y."/>
            <person name="Qiu H."/>
            <person name="Guo Y."/>
            <person name="Wan H."/>
            <person name="Zhang X."/>
            <person name="Scossa F."/>
            <person name="Alseekh S."/>
            <person name="Zhang Q."/>
            <person name="Wang P."/>
            <person name="Xu L."/>
            <person name="Schmidt M.H."/>
            <person name="Jia X."/>
            <person name="Li D."/>
            <person name="Zhu A."/>
            <person name="Guo F."/>
            <person name="Chen W."/>
            <person name="Ni D."/>
            <person name="Usadel B."/>
            <person name="Fernie A.R."/>
            <person name="Wen W."/>
        </authorList>
    </citation>
    <scope>NUCLEOTIDE SEQUENCE [LARGE SCALE GENOMIC DNA]</scope>
    <source>
        <strain evidence="3">cv. G240</strain>
    </source>
</reference>
<dbReference type="GO" id="GO:0005737">
    <property type="term" value="C:cytoplasm"/>
    <property type="evidence" value="ECO:0007669"/>
    <property type="project" value="TreeGrafter"/>
</dbReference>
<evidence type="ECO:0000256" key="1">
    <source>
        <dbReference type="SAM" id="Coils"/>
    </source>
</evidence>
<evidence type="ECO:0000313" key="3">
    <source>
        <dbReference type="Proteomes" id="UP000593564"/>
    </source>
</evidence>
<dbReference type="PANTHER" id="PTHR12329">
    <property type="entry name" value="BCL2-ASSOCIATED ATHANOGENE"/>
    <property type="match status" value="1"/>
</dbReference>
<gene>
    <name evidence="2" type="ORF">HYC85_018002</name>
</gene>
<comment type="caution">
    <text evidence="2">The sequence shown here is derived from an EMBL/GenBank/DDBJ whole genome shotgun (WGS) entry which is preliminary data.</text>
</comment>
<feature type="coiled-coil region" evidence="1">
    <location>
        <begin position="8"/>
        <end position="69"/>
    </location>
</feature>
<dbReference type="Proteomes" id="UP000593564">
    <property type="component" value="Unassembled WGS sequence"/>
</dbReference>
<proteinExistence type="predicted"/>
<keyword evidence="1" id="KW-0175">Coiled coil</keyword>
<reference evidence="2 3" key="2">
    <citation type="submission" date="2020-07" db="EMBL/GenBank/DDBJ databases">
        <title>Genome assembly of wild tea tree DASZ reveals pedigree and selection history of tea varieties.</title>
        <authorList>
            <person name="Zhang W."/>
        </authorList>
    </citation>
    <scope>NUCLEOTIDE SEQUENCE [LARGE SCALE GENOMIC DNA]</scope>
    <source>
        <strain evidence="3">cv. G240</strain>
        <tissue evidence="2">Leaf</tissue>
    </source>
</reference>
<organism evidence="2 3">
    <name type="scientific">Camellia sinensis</name>
    <name type="common">Tea plant</name>
    <name type="synonym">Thea sinensis</name>
    <dbReference type="NCBI Taxonomy" id="4442"/>
    <lineage>
        <taxon>Eukaryota</taxon>
        <taxon>Viridiplantae</taxon>
        <taxon>Streptophyta</taxon>
        <taxon>Embryophyta</taxon>
        <taxon>Tracheophyta</taxon>
        <taxon>Spermatophyta</taxon>
        <taxon>Magnoliopsida</taxon>
        <taxon>eudicotyledons</taxon>
        <taxon>Gunneridae</taxon>
        <taxon>Pentapetalae</taxon>
        <taxon>asterids</taxon>
        <taxon>Ericales</taxon>
        <taxon>Theaceae</taxon>
        <taxon>Camellia</taxon>
    </lineage>
</organism>
<dbReference type="GO" id="GO:0051087">
    <property type="term" value="F:protein-folding chaperone binding"/>
    <property type="evidence" value="ECO:0007669"/>
    <property type="project" value="InterPro"/>
</dbReference>
<accession>A0A7J7GUP0</accession>
<dbReference type="InterPro" id="IPR039773">
    <property type="entry name" value="BAG_chaperone_regulator"/>
</dbReference>
<sequence>MSSACPTVAKVKLEVDKLAEEVANLKGTSKERKVEEVKSDMLSRACAAIAKVRAEVDKLVEQMATLEAIMNGGTKVEEKDFLLFSLISMFCSCSVNKLVFSSSLPLSFSSLLLKGQKLFGEMQLNEKGSNLTTKGDEADSIDYKRGRI</sequence>
<dbReference type="AlphaFoldDB" id="A0A7J7GUP0"/>
<keyword evidence="3" id="KW-1185">Reference proteome</keyword>
<dbReference type="PANTHER" id="PTHR12329:SF49">
    <property type="entry name" value="BAG FAMILY MOLECULAR CHAPERONE REGULATOR 4-LIKE ISOFORM X1"/>
    <property type="match status" value="1"/>
</dbReference>
<dbReference type="GO" id="GO:0000774">
    <property type="term" value="F:adenyl-nucleotide exchange factor activity"/>
    <property type="evidence" value="ECO:0007669"/>
    <property type="project" value="TreeGrafter"/>
</dbReference>
<protein>
    <submittedName>
        <fullName evidence="2">Uncharacterized protein</fullName>
    </submittedName>
</protein>
<dbReference type="EMBL" id="JACBKZ010000008">
    <property type="protein sequence ID" value="KAF5943925.1"/>
    <property type="molecule type" value="Genomic_DNA"/>
</dbReference>
<evidence type="ECO:0000313" key="2">
    <source>
        <dbReference type="EMBL" id="KAF5943925.1"/>
    </source>
</evidence>
<dbReference type="InterPro" id="IPR036533">
    <property type="entry name" value="BAG_dom_sf"/>
</dbReference>
<dbReference type="GO" id="GO:0050821">
    <property type="term" value="P:protein stabilization"/>
    <property type="evidence" value="ECO:0007669"/>
    <property type="project" value="TreeGrafter"/>
</dbReference>
<name>A0A7J7GUP0_CAMSI</name>